<dbReference type="RefSeq" id="WP_309905640.1">
    <property type="nucleotide sequence ID" value="NZ_JAVDRF010000011.1"/>
</dbReference>
<comment type="caution">
    <text evidence="2">The sequence shown here is derived from an EMBL/GenBank/DDBJ whole genome shotgun (WGS) entry which is preliminary data.</text>
</comment>
<gene>
    <name evidence="2" type="ORF">J2739_004448</name>
</gene>
<protein>
    <submittedName>
        <fullName evidence="2">Uncharacterized protein</fullName>
    </submittedName>
</protein>
<evidence type="ECO:0000313" key="3">
    <source>
        <dbReference type="Proteomes" id="UP001184230"/>
    </source>
</evidence>
<proteinExistence type="predicted"/>
<accession>A0ABU1NJL7</accession>
<evidence type="ECO:0000256" key="1">
    <source>
        <dbReference type="SAM" id="MobiDB-lite"/>
    </source>
</evidence>
<reference evidence="2 3" key="1">
    <citation type="submission" date="2023-07" db="EMBL/GenBank/DDBJ databases">
        <title>Sorghum-associated microbial communities from plants grown in Nebraska, USA.</title>
        <authorList>
            <person name="Schachtman D."/>
        </authorList>
    </citation>
    <scope>NUCLEOTIDE SEQUENCE [LARGE SCALE GENOMIC DNA]</scope>
    <source>
        <strain evidence="2 3">DS1781</strain>
    </source>
</reference>
<evidence type="ECO:0000313" key="2">
    <source>
        <dbReference type="EMBL" id="MDR6538655.1"/>
    </source>
</evidence>
<dbReference type="Proteomes" id="UP001184230">
    <property type="component" value="Unassembled WGS sequence"/>
</dbReference>
<dbReference type="EMBL" id="JAVDRF010000011">
    <property type="protein sequence ID" value="MDR6538655.1"/>
    <property type="molecule type" value="Genomic_DNA"/>
</dbReference>
<keyword evidence="3" id="KW-1185">Reference proteome</keyword>
<feature type="region of interest" description="Disordered" evidence="1">
    <location>
        <begin position="1"/>
        <end position="25"/>
    </location>
</feature>
<sequence length="110" mass="12550">MTQRSDAIDTLPHDLDAYPPRRPASRAEMRQATLCRHWKAIKAQGITASQFIAFLQPLADLDGITVSYLCGDDTREAQPRERMPSFALNEDGRVWIESNFAELKDLFRDL</sequence>
<organism evidence="2 3">
    <name type="scientific">Variovorax soli</name>
    <dbReference type="NCBI Taxonomy" id="376815"/>
    <lineage>
        <taxon>Bacteria</taxon>
        <taxon>Pseudomonadati</taxon>
        <taxon>Pseudomonadota</taxon>
        <taxon>Betaproteobacteria</taxon>
        <taxon>Burkholderiales</taxon>
        <taxon>Comamonadaceae</taxon>
        <taxon>Variovorax</taxon>
    </lineage>
</organism>
<name>A0ABU1NJL7_9BURK</name>